<dbReference type="AlphaFoldDB" id="A0A0E9T8C0"/>
<dbReference type="EMBL" id="GBXM01059584">
    <property type="protein sequence ID" value="JAH48993.1"/>
    <property type="molecule type" value="Transcribed_RNA"/>
</dbReference>
<proteinExistence type="predicted"/>
<reference evidence="1" key="2">
    <citation type="journal article" date="2015" name="Fish Shellfish Immunol.">
        <title>Early steps in the European eel (Anguilla anguilla)-Vibrio vulnificus interaction in the gills: Role of the RtxA13 toxin.</title>
        <authorList>
            <person name="Callol A."/>
            <person name="Pajuelo D."/>
            <person name="Ebbesson L."/>
            <person name="Teles M."/>
            <person name="MacKenzie S."/>
            <person name="Amaro C."/>
        </authorList>
    </citation>
    <scope>NUCLEOTIDE SEQUENCE</scope>
</reference>
<sequence length="31" mass="3391">MENRGRGIIQKPMELGDKVTSLICNGCVIQS</sequence>
<reference evidence="1" key="1">
    <citation type="submission" date="2014-11" db="EMBL/GenBank/DDBJ databases">
        <authorList>
            <person name="Amaro Gonzalez C."/>
        </authorList>
    </citation>
    <scope>NUCLEOTIDE SEQUENCE</scope>
</reference>
<organism evidence="1">
    <name type="scientific">Anguilla anguilla</name>
    <name type="common">European freshwater eel</name>
    <name type="synonym">Muraena anguilla</name>
    <dbReference type="NCBI Taxonomy" id="7936"/>
    <lineage>
        <taxon>Eukaryota</taxon>
        <taxon>Metazoa</taxon>
        <taxon>Chordata</taxon>
        <taxon>Craniata</taxon>
        <taxon>Vertebrata</taxon>
        <taxon>Euteleostomi</taxon>
        <taxon>Actinopterygii</taxon>
        <taxon>Neopterygii</taxon>
        <taxon>Teleostei</taxon>
        <taxon>Anguilliformes</taxon>
        <taxon>Anguillidae</taxon>
        <taxon>Anguilla</taxon>
    </lineage>
</organism>
<evidence type="ECO:0000313" key="1">
    <source>
        <dbReference type="EMBL" id="JAH48993.1"/>
    </source>
</evidence>
<name>A0A0E9T8C0_ANGAN</name>
<accession>A0A0E9T8C0</accession>
<protein>
    <submittedName>
        <fullName evidence="1">Uncharacterized protein</fullName>
    </submittedName>
</protein>